<keyword evidence="2" id="KW-0695">RNA-directed DNA polymerase</keyword>
<dbReference type="GO" id="GO:0003964">
    <property type="term" value="F:RNA-directed DNA polymerase activity"/>
    <property type="evidence" value="ECO:0007669"/>
    <property type="project" value="UniProtKB-KW"/>
</dbReference>
<evidence type="ECO:0000259" key="1">
    <source>
        <dbReference type="Pfam" id="PF03732"/>
    </source>
</evidence>
<keyword evidence="2" id="KW-0548">Nucleotidyltransferase</keyword>
<gene>
    <name evidence="2" type="ORF">Tci_925992</name>
</gene>
<name>A0A699X4M5_TANCI</name>
<comment type="caution">
    <text evidence="2">The sequence shown here is derived from an EMBL/GenBank/DDBJ whole genome shotgun (WGS) entry which is preliminary data.</text>
</comment>
<dbReference type="EMBL" id="BKCJ011801462">
    <property type="protein sequence ID" value="GFD54023.1"/>
    <property type="molecule type" value="Genomic_DNA"/>
</dbReference>
<feature type="domain" description="Retrotransposon gag" evidence="1">
    <location>
        <begin position="2"/>
        <end position="48"/>
    </location>
</feature>
<dbReference type="Pfam" id="PF03732">
    <property type="entry name" value="Retrotrans_gag"/>
    <property type="match status" value="1"/>
</dbReference>
<protein>
    <submittedName>
        <fullName evidence="2">Reverse transcriptase domain-containing protein</fullName>
    </submittedName>
</protein>
<accession>A0A699X4M5</accession>
<sequence length="48" mass="5590">NKALTWWNTQVQARGHEAAIGMSWADFKALLVEEFYPSNEMEKLESDF</sequence>
<keyword evidence="2" id="KW-0808">Transferase</keyword>
<proteinExistence type="predicted"/>
<dbReference type="InterPro" id="IPR005162">
    <property type="entry name" value="Retrotrans_gag_dom"/>
</dbReference>
<reference evidence="2" key="1">
    <citation type="journal article" date="2019" name="Sci. Rep.">
        <title>Draft genome of Tanacetum cinerariifolium, the natural source of mosquito coil.</title>
        <authorList>
            <person name="Yamashiro T."/>
            <person name="Shiraishi A."/>
            <person name="Satake H."/>
            <person name="Nakayama K."/>
        </authorList>
    </citation>
    <scope>NUCLEOTIDE SEQUENCE</scope>
</reference>
<evidence type="ECO:0000313" key="2">
    <source>
        <dbReference type="EMBL" id="GFD54023.1"/>
    </source>
</evidence>
<feature type="non-terminal residue" evidence="2">
    <location>
        <position position="1"/>
    </location>
</feature>
<organism evidence="2">
    <name type="scientific">Tanacetum cinerariifolium</name>
    <name type="common">Dalmatian daisy</name>
    <name type="synonym">Chrysanthemum cinerariifolium</name>
    <dbReference type="NCBI Taxonomy" id="118510"/>
    <lineage>
        <taxon>Eukaryota</taxon>
        <taxon>Viridiplantae</taxon>
        <taxon>Streptophyta</taxon>
        <taxon>Embryophyta</taxon>
        <taxon>Tracheophyta</taxon>
        <taxon>Spermatophyta</taxon>
        <taxon>Magnoliopsida</taxon>
        <taxon>eudicotyledons</taxon>
        <taxon>Gunneridae</taxon>
        <taxon>Pentapetalae</taxon>
        <taxon>asterids</taxon>
        <taxon>campanulids</taxon>
        <taxon>Asterales</taxon>
        <taxon>Asteraceae</taxon>
        <taxon>Asteroideae</taxon>
        <taxon>Anthemideae</taxon>
        <taxon>Anthemidinae</taxon>
        <taxon>Tanacetum</taxon>
    </lineage>
</organism>
<dbReference type="AlphaFoldDB" id="A0A699X4M5"/>